<evidence type="ECO:0000256" key="8">
    <source>
        <dbReference type="ARBA" id="ARBA00023274"/>
    </source>
</evidence>
<feature type="region of interest" description="Disordered" evidence="11">
    <location>
        <begin position="555"/>
        <end position="622"/>
    </location>
</feature>
<keyword evidence="4 10" id="KW-0963">Cytoplasm</keyword>
<name>A0A8H5AWT6_9AGAR</name>
<dbReference type="Gene3D" id="1.10.3450.40">
    <property type="entry name" value="Signal recognition particle, SRP68 subunit, RNA-binding domain"/>
    <property type="match status" value="1"/>
</dbReference>
<dbReference type="GO" id="GO:0008312">
    <property type="term" value="F:7S RNA binding"/>
    <property type="evidence" value="ECO:0007669"/>
    <property type="project" value="InterPro"/>
</dbReference>
<evidence type="ECO:0000256" key="11">
    <source>
        <dbReference type="SAM" id="MobiDB-lite"/>
    </source>
</evidence>
<dbReference type="AlphaFoldDB" id="A0A8H5AWT6"/>
<evidence type="ECO:0000313" key="13">
    <source>
        <dbReference type="Proteomes" id="UP000567179"/>
    </source>
</evidence>
<evidence type="ECO:0000256" key="3">
    <source>
        <dbReference type="ARBA" id="ARBA00009352"/>
    </source>
</evidence>
<evidence type="ECO:0000256" key="1">
    <source>
        <dbReference type="ARBA" id="ARBA00004496"/>
    </source>
</evidence>
<evidence type="ECO:0000256" key="7">
    <source>
        <dbReference type="ARBA" id="ARBA00023242"/>
    </source>
</evidence>
<feature type="region of interest" description="Disordered" evidence="11">
    <location>
        <begin position="373"/>
        <end position="393"/>
    </location>
</feature>
<comment type="function">
    <text evidence="10">Component of the signal recognition particle (SRP) complex, a ribonucleoprotein complex that mediates the cotranslational targeting of secretory and membrane proteins to the endoplasmic reticulum (ER). The SRP complex interacts with the signal sequence in nascent secretory and membrane proteins and directs them to the membrane of the ER.</text>
</comment>
<dbReference type="GO" id="GO:0005047">
    <property type="term" value="F:signal recognition particle binding"/>
    <property type="evidence" value="ECO:0007669"/>
    <property type="project" value="InterPro"/>
</dbReference>
<keyword evidence="8 10" id="KW-0687">Ribonucleoprotein</keyword>
<accession>A0A8H5AWT6</accession>
<evidence type="ECO:0000256" key="5">
    <source>
        <dbReference type="ARBA" id="ARBA00022884"/>
    </source>
</evidence>
<reference evidence="12 13" key="1">
    <citation type="journal article" date="2020" name="ISME J.">
        <title>Uncovering the hidden diversity of litter-decomposition mechanisms in mushroom-forming fungi.</title>
        <authorList>
            <person name="Floudas D."/>
            <person name="Bentzer J."/>
            <person name="Ahren D."/>
            <person name="Johansson T."/>
            <person name="Persson P."/>
            <person name="Tunlid A."/>
        </authorList>
    </citation>
    <scope>NUCLEOTIDE SEQUENCE [LARGE SCALE GENOMIC DNA]</scope>
    <source>
        <strain evidence="12 13">CBS 101986</strain>
    </source>
</reference>
<keyword evidence="7" id="KW-0539">Nucleus</keyword>
<comment type="caution">
    <text evidence="12">The sequence shown here is derived from an EMBL/GenBank/DDBJ whole genome shotgun (WGS) entry which is preliminary data.</text>
</comment>
<dbReference type="InterPro" id="IPR038253">
    <property type="entry name" value="SRP68_N_sf"/>
</dbReference>
<comment type="subcellular location">
    <subcellularLocation>
        <location evidence="1 10">Cytoplasm</location>
    </subcellularLocation>
    <subcellularLocation>
        <location evidence="2">Nucleus</location>
        <location evidence="2">Nucleolus</location>
    </subcellularLocation>
</comment>
<dbReference type="GO" id="GO:0006614">
    <property type="term" value="P:SRP-dependent cotranslational protein targeting to membrane"/>
    <property type="evidence" value="ECO:0007669"/>
    <property type="project" value="InterPro"/>
</dbReference>
<keyword evidence="6 10" id="KW-0733">Signal recognition particle</keyword>
<dbReference type="GO" id="GO:0030942">
    <property type="term" value="F:endoplasmic reticulum signal peptide binding"/>
    <property type="evidence" value="ECO:0007669"/>
    <property type="project" value="InterPro"/>
</dbReference>
<dbReference type="EMBL" id="JAACJJ010000056">
    <property type="protein sequence ID" value="KAF5312151.1"/>
    <property type="molecule type" value="Genomic_DNA"/>
</dbReference>
<comment type="similarity">
    <text evidence="3 10">Belongs to the SRP68 family.</text>
</comment>
<dbReference type="PIRSF" id="PIRSF038995">
    <property type="entry name" value="SRP68"/>
    <property type="match status" value="1"/>
</dbReference>
<protein>
    <recommendedName>
        <fullName evidence="9 10">Signal recognition particle subunit SRP68</fullName>
        <shortName evidence="10">SRP68</shortName>
    </recommendedName>
</protein>
<dbReference type="InterPro" id="IPR034652">
    <property type="entry name" value="SRP68-RBD"/>
</dbReference>
<feature type="compositionally biased region" description="Low complexity" evidence="11">
    <location>
        <begin position="609"/>
        <end position="622"/>
    </location>
</feature>
<evidence type="ECO:0000256" key="6">
    <source>
        <dbReference type="ARBA" id="ARBA00023135"/>
    </source>
</evidence>
<dbReference type="PANTHER" id="PTHR12860">
    <property type="entry name" value="SIGNAL RECOGNITION PARTICLE 68 KDA PROTEIN"/>
    <property type="match status" value="1"/>
</dbReference>
<sequence>MSANPKSTVSFRALQLANEQRNAYGMRYNDFARYRKHCGNRTHRLRSSLKMTHGKGREFKKLPPLTPENVKEGHLQLLLLETERAWAYAQELNTSSLQPANKDLASSLRHRATGRFRRAVNWSTQLLSLCQALHSSSCMSTENLLEITVYTVILNGRFLRYRDEFDDALIQLSVARSILDDLSSTASTSRDQALAILFADEIGPEIRYCAHELGRAKAYDINAIVGELAPKYRNEIVENCDALVAKVKTEESTSSLKAKLTERVWEGQPVPVRYPELVDVLLKVEKAETSLDRQQLGGKKSRLGVTSYDALLLALSDAEDVARKLQETQQSTASGATATRDIHFVHAYIVYQLLSRRIQRDLLLMDTLISSGGGSGSKGHGSKKSGQAPSSPVDSRLYPAVVKLLDTVLQSLSQMRTLTIVDDSPDLASAVEARLAYANGFRCLYLARCYSSVNKYAEALSLLQHSTIHVREIASNMSLSDVDPINEGTPAFFPLKSENMKEIEAEIAEDSLHYKRDWFAYNGGSNASDPSTYKKPLFFNIALNYVELDMDSLQRRAGQQPPAPVAPAKGSGAPVKAEPVVEKKPLPKAKAEEHAAPVPSQEATQPARGGISSLLGGWWSKS</sequence>
<dbReference type="PANTHER" id="PTHR12860:SF0">
    <property type="entry name" value="SIGNAL RECOGNITION PARTICLE SUBUNIT SRP68"/>
    <property type="match status" value="1"/>
</dbReference>
<gene>
    <name evidence="12" type="ORF">D9619_003304</name>
</gene>
<proteinExistence type="inferred from homology"/>
<evidence type="ECO:0000313" key="12">
    <source>
        <dbReference type="EMBL" id="KAF5312151.1"/>
    </source>
</evidence>
<dbReference type="CDD" id="cd15481">
    <property type="entry name" value="SRP68-RBD"/>
    <property type="match status" value="1"/>
</dbReference>
<organism evidence="12 13">
    <name type="scientific">Psilocybe cf. subviscida</name>
    <dbReference type="NCBI Taxonomy" id="2480587"/>
    <lineage>
        <taxon>Eukaryota</taxon>
        <taxon>Fungi</taxon>
        <taxon>Dikarya</taxon>
        <taxon>Basidiomycota</taxon>
        <taxon>Agaricomycotina</taxon>
        <taxon>Agaricomycetes</taxon>
        <taxon>Agaricomycetidae</taxon>
        <taxon>Agaricales</taxon>
        <taxon>Agaricineae</taxon>
        <taxon>Strophariaceae</taxon>
        <taxon>Psilocybe</taxon>
    </lineage>
</organism>
<dbReference type="GO" id="GO:0005730">
    <property type="term" value="C:nucleolus"/>
    <property type="evidence" value="ECO:0007669"/>
    <property type="project" value="UniProtKB-SubCell"/>
</dbReference>
<evidence type="ECO:0000256" key="4">
    <source>
        <dbReference type="ARBA" id="ARBA00022490"/>
    </source>
</evidence>
<dbReference type="GO" id="GO:0005786">
    <property type="term" value="C:signal recognition particle, endoplasmic reticulum targeting"/>
    <property type="evidence" value="ECO:0007669"/>
    <property type="project" value="UniProtKB-KW"/>
</dbReference>
<dbReference type="InterPro" id="IPR026258">
    <property type="entry name" value="SRP68"/>
</dbReference>
<keyword evidence="13" id="KW-1185">Reference proteome</keyword>
<dbReference type="OrthoDB" id="10255118at2759"/>
<dbReference type="Pfam" id="PF16969">
    <property type="entry name" value="SRP68"/>
    <property type="match status" value="1"/>
</dbReference>
<evidence type="ECO:0000256" key="9">
    <source>
        <dbReference type="ARBA" id="ARBA00029498"/>
    </source>
</evidence>
<keyword evidence="5 10" id="KW-0694">RNA-binding</keyword>
<dbReference type="Proteomes" id="UP000567179">
    <property type="component" value="Unassembled WGS sequence"/>
</dbReference>
<feature type="compositionally biased region" description="Basic and acidic residues" evidence="11">
    <location>
        <begin position="579"/>
        <end position="595"/>
    </location>
</feature>
<evidence type="ECO:0000256" key="10">
    <source>
        <dbReference type="PIRNR" id="PIRNR038995"/>
    </source>
</evidence>
<evidence type="ECO:0000256" key="2">
    <source>
        <dbReference type="ARBA" id="ARBA00004604"/>
    </source>
</evidence>